<dbReference type="Gene3D" id="2.70.70.10">
    <property type="entry name" value="Glucose Permease (Domain IIA)"/>
    <property type="match status" value="1"/>
</dbReference>
<evidence type="ECO:0000313" key="4">
    <source>
        <dbReference type="Proteomes" id="UP000229498"/>
    </source>
</evidence>
<protein>
    <submittedName>
        <fullName evidence="3">Peptidase M24</fullName>
    </submittedName>
</protein>
<comment type="caution">
    <text evidence="3">The sequence shown here is derived from an EMBL/GenBank/DDBJ whole genome shotgun (WGS) entry which is preliminary data.</text>
</comment>
<dbReference type="Proteomes" id="UP000229498">
    <property type="component" value="Unassembled WGS sequence"/>
</dbReference>
<organism evidence="3 4">
    <name type="scientific">Minwuia thermotolerans</name>
    <dbReference type="NCBI Taxonomy" id="2056226"/>
    <lineage>
        <taxon>Bacteria</taxon>
        <taxon>Pseudomonadati</taxon>
        <taxon>Pseudomonadota</taxon>
        <taxon>Alphaproteobacteria</taxon>
        <taxon>Minwuiales</taxon>
        <taxon>Minwuiaceae</taxon>
        <taxon>Minwuia</taxon>
    </lineage>
</organism>
<reference evidence="3 4" key="1">
    <citation type="submission" date="2017-11" db="EMBL/GenBank/DDBJ databases">
        <title>Draft genome sequence of Rhizobiales bacterium SY3-13.</title>
        <authorList>
            <person name="Sun C."/>
        </authorList>
    </citation>
    <scope>NUCLEOTIDE SEQUENCE [LARGE SCALE GENOMIC DNA]</scope>
    <source>
        <strain evidence="3 4">SY3-13</strain>
    </source>
</reference>
<accession>A0A2M9G756</accession>
<keyword evidence="1" id="KW-0732">Signal</keyword>
<dbReference type="GO" id="GO:0004222">
    <property type="term" value="F:metalloendopeptidase activity"/>
    <property type="evidence" value="ECO:0007669"/>
    <property type="project" value="TreeGrafter"/>
</dbReference>
<keyword evidence="4" id="KW-1185">Reference proteome</keyword>
<dbReference type="Pfam" id="PF01551">
    <property type="entry name" value="Peptidase_M23"/>
    <property type="match status" value="1"/>
</dbReference>
<proteinExistence type="predicted"/>
<gene>
    <name evidence="3" type="ORF">CVT23_00285</name>
</gene>
<dbReference type="InterPro" id="IPR011055">
    <property type="entry name" value="Dup_hybrid_motif"/>
</dbReference>
<dbReference type="PANTHER" id="PTHR21666">
    <property type="entry name" value="PEPTIDASE-RELATED"/>
    <property type="match status" value="1"/>
</dbReference>
<dbReference type="SUPFAM" id="SSF51261">
    <property type="entry name" value="Duplicated hybrid motif"/>
    <property type="match status" value="1"/>
</dbReference>
<sequence length="331" mass="35810">MIGRLLLLLGLAAAPALAAAADEPTLGLPLRCELNRTCFIQQFMDIDPGPDAADYTCGPLTYEGHKGTDFRLIDRQAMRDGVEVIAALGGVVRGTRDGMADIDIASIGGREAVQGRECGNGVVIDHTGGWQTQYCHMREGSLRVRTGQRVEKGQTLGLVGMSGAAQFPHVHLAVRKDGADVDPFRGVEPEIQCGGDYNGLWDRELTAQLDYRPGGILSAGLYGNAPQYIDVKEGRAKVARIEPGSPALVVWFHVFGIREGDVMRLQIESPDGGAFHDDTRPAHPKNQAQYFAFSGRRAPDGGLKPGVYSGRVQMLRDGRVYDARQVSVEVR</sequence>
<feature type="domain" description="M23ase beta-sheet core" evidence="2">
    <location>
        <begin position="65"/>
        <end position="183"/>
    </location>
</feature>
<dbReference type="EMBL" id="PHIG01000004">
    <property type="protein sequence ID" value="PJK31531.1"/>
    <property type="molecule type" value="Genomic_DNA"/>
</dbReference>
<evidence type="ECO:0000313" key="3">
    <source>
        <dbReference type="EMBL" id="PJK31531.1"/>
    </source>
</evidence>
<dbReference type="CDD" id="cd12797">
    <property type="entry name" value="M23_peptidase"/>
    <property type="match status" value="1"/>
</dbReference>
<dbReference type="InterPro" id="IPR050570">
    <property type="entry name" value="Cell_wall_metabolism_enzyme"/>
</dbReference>
<name>A0A2M9G756_9PROT</name>
<evidence type="ECO:0000259" key="2">
    <source>
        <dbReference type="Pfam" id="PF01551"/>
    </source>
</evidence>
<dbReference type="RefSeq" id="WP_109794357.1">
    <property type="nucleotide sequence ID" value="NZ_PHIG01000004.1"/>
</dbReference>
<feature type="signal peptide" evidence="1">
    <location>
        <begin position="1"/>
        <end position="20"/>
    </location>
</feature>
<dbReference type="AlphaFoldDB" id="A0A2M9G756"/>
<dbReference type="OrthoDB" id="5489603at2"/>
<dbReference type="PANTHER" id="PTHR21666:SF270">
    <property type="entry name" value="MUREIN HYDROLASE ACTIVATOR ENVC"/>
    <property type="match status" value="1"/>
</dbReference>
<evidence type="ECO:0000256" key="1">
    <source>
        <dbReference type="SAM" id="SignalP"/>
    </source>
</evidence>
<feature type="chain" id="PRO_5014611639" evidence="1">
    <location>
        <begin position="21"/>
        <end position="331"/>
    </location>
</feature>
<dbReference type="InterPro" id="IPR016047">
    <property type="entry name" value="M23ase_b-sheet_dom"/>
</dbReference>